<dbReference type="SUPFAM" id="SSF54523">
    <property type="entry name" value="Pili subunits"/>
    <property type="match status" value="1"/>
</dbReference>
<feature type="domain" description="DUF1559" evidence="3">
    <location>
        <begin position="41"/>
        <end position="358"/>
    </location>
</feature>
<dbReference type="Pfam" id="PF07596">
    <property type="entry name" value="SBP_bac_10"/>
    <property type="match status" value="1"/>
</dbReference>
<evidence type="ECO:0000256" key="1">
    <source>
        <dbReference type="SAM" id="MobiDB-lite"/>
    </source>
</evidence>
<evidence type="ECO:0000256" key="2">
    <source>
        <dbReference type="SAM" id="Phobius"/>
    </source>
</evidence>
<dbReference type="AlphaFoldDB" id="A0A5C6M7A4"/>
<evidence type="ECO:0000259" key="3">
    <source>
        <dbReference type="Pfam" id="PF07596"/>
    </source>
</evidence>
<dbReference type="InterPro" id="IPR011453">
    <property type="entry name" value="DUF1559"/>
</dbReference>
<feature type="transmembrane region" description="Helical" evidence="2">
    <location>
        <begin position="20"/>
        <end position="40"/>
    </location>
</feature>
<dbReference type="PROSITE" id="PS00409">
    <property type="entry name" value="PROKAR_NTER_METHYL"/>
    <property type="match status" value="1"/>
</dbReference>
<dbReference type="Gene3D" id="3.30.700.10">
    <property type="entry name" value="Glycoprotein, Type 4 Pilin"/>
    <property type="match status" value="1"/>
</dbReference>
<dbReference type="Proteomes" id="UP000321083">
    <property type="component" value="Unassembled WGS sequence"/>
</dbReference>
<keyword evidence="5" id="KW-1185">Reference proteome</keyword>
<dbReference type="NCBIfam" id="TIGR02532">
    <property type="entry name" value="IV_pilin_GFxxxE"/>
    <property type="match status" value="1"/>
</dbReference>
<evidence type="ECO:0000313" key="5">
    <source>
        <dbReference type="Proteomes" id="UP000321083"/>
    </source>
</evidence>
<keyword evidence="2" id="KW-0472">Membrane</keyword>
<dbReference type="EMBL" id="SRHE01000135">
    <property type="protein sequence ID" value="TWW09975.1"/>
    <property type="molecule type" value="Genomic_DNA"/>
</dbReference>
<sequence>MKIRKNKPSTDCRPAGFTLVELLVVIAIITILVSLVLPAIQSARESARRTQCLNNLKNISLAAISWAETHKGRLPPSGSYSGIGYSQGGHSWVVNLLPNLDQVSLFQRWNFNASFQNSANAQLAGVNLPVLTCPSDSSAHGLEGGLSYVANMGVGDVWVEPSTNSLTPRLGQIPMEDTYEAGGTIHWKPTQVPFTHHQGHADGDLNLFLPRFPAGIRNYPPLDLPNDYVRSALIGQIFDGAANTVMFSENILASPPPANGLAKPELSWANPSAYNCGFVVPVYHQGKDITWSNLAGSLSRVLDYDPNPTPDIGPYCLPNRMRDATEGLNPYPNSRHPQLCCFSYCDGSARAIAESIDPAAYVQLVTPGATRRRQAPNSFDSMPGFNPESVTSENPID</sequence>
<keyword evidence="2" id="KW-1133">Transmembrane helix</keyword>
<accession>A0A5C6M7A4</accession>
<feature type="compositionally biased region" description="Polar residues" evidence="1">
    <location>
        <begin position="388"/>
        <end position="397"/>
    </location>
</feature>
<organism evidence="4 5">
    <name type="scientific">Planctomyces bekefii</name>
    <dbReference type="NCBI Taxonomy" id="1653850"/>
    <lineage>
        <taxon>Bacteria</taxon>
        <taxon>Pseudomonadati</taxon>
        <taxon>Planctomycetota</taxon>
        <taxon>Planctomycetia</taxon>
        <taxon>Planctomycetales</taxon>
        <taxon>Planctomycetaceae</taxon>
        <taxon>Planctomyces</taxon>
    </lineage>
</organism>
<dbReference type="PANTHER" id="PTHR30093">
    <property type="entry name" value="GENERAL SECRETION PATHWAY PROTEIN G"/>
    <property type="match status" value="1"/>
</dbReference>
<gene>
    <name evidence="4" type="ORF">E3A20_08970</name>
</gene>
<reference evidence="4 5" key="1">
    <citation type="submission" date="2019-08" db="EMBL/GenBank/DDBJ databases">
        <title>100 year-old enigma solved: identification of Planctomyces bekefii, the type genus and species of the phylum Planctomycetes.</title>
        <authorList>
            <person name="Svetlana D.N."/>
            <person name="Overmann J."/>
        </authorList>
    </citation>
    <scope>NUCLEOTIDE SEQUENCE [LARGE SCALE GENOMIC DNA]</scope>
    <source>
        <strain evidence="4">Phe10_nw2017</strain>
    </source>
</reference>
<reference evidence="4 5" key="2">
    <citation type="submission" date="2019-08" db="EMBL/GenBank/DDBJ databases">
        <authorList>
            <person name="Henke P."/>
        </authorList>
    </citation>
    <scope>NUCLEOTIDE SEQUENCE [LARGE SCALE GENOMIC DNA]</scope>
    <source>
        <strain evidence="4">Phe10_nw2017</strain>
    </source>
</reference>
<dbReference type="InterPro" id="IPR045584">
    <property type="entry name" value="Pilin-like"/>
</dbReference>
<proteinExistence type="predicted"/>
<keyword evidence="2" id="KW-0812">Transmembrane</keyword>
<evidence type="ECO:0000313" key="4">
    <source>
        <dbReference type="EMBL" id="TWW09975.1"/>
    </source>
</evidence>
<name>A0A5C6M7A4_9PLAN</name>
<comment type="caution">
    <text evidence="4">The sequence shown here is derived from an EMBL/GenBank/DDBJ whole genome shotgun (WGS) entry which is preliminary data.</text>
</comment>
<protein>
    <submittedName>
        <fullName evidence="4">Prepilin-type N-terminal cleavage/methylation domain-containing protein</fullName>
    </submittedName>
</protein>
<dbReference type="InterPro" id="IPR012902">
    <property type="entry name" value="N_methyl_site"/>
</dbReference>
<dbReference type="Pfam" id="PF07963">
    <property type="entry name" value="N_methyl"/>
    <property type="match status" value="1"/>
</dbReference>
<dbReference type="PANTHER" id="PTHR30093:SF2">
    <property type="entry name" value="TYPE II SECRETION SYSTEM PROTEIN H"/>
    <property type="match status" value="1"/>
</dbReference>
<feature type="region of interest" description="Disordered" evidence="1">
    <location>
        <begin position="371"/>
        <end position="397"/>
    </location>
</feature>